<accession>A0A0G4Q738</accession>
<dbReference type="InterPro" id="IPR036457">
    <property type="entry name" value="PPM-type-like_dom_sf"/>
</dbReference>
<reference evidence="3" key="1">
    <citation type="submission" date="2015-06" db="EMBL/GenBank/DDBJ databases">
        <authorList>
            <person name="Urmite Genomes"/>
        </authorList>
    </citation>
    <scope>NUCLEOTIDE SEQUENCE [LARGE SCALE GENOMIC DNA]</scope>
    <source>
        <strain evidence="3">CSUR P1867</strain>
    </source>
</reference>
<dbReference type="RefSeq" id="WP_072063645.1">
    <property type="nucleotide sequence ID" value="NZ_CVRY01000003.1"/>
</dbReference>
<evidence type="ECO:0000313" key="2">
    <source>
        <dbReference type="EMBL" id="CRL61702.1"/>
    </source>
</evidence>
<evidence type="ECO:0000313" key="3">
    <source>
        <dbReference type="Proteomes" id="UP000183920"/>
    </source>
</evidence>
<evidence type="ECO:0000259" key="1">
    <source>
        <dbReference type="Pfam" id="PF13672"/>
    </source>
</evidence>
<dbReference type="Proteomes" id="UP000183920">
    <property type="component" value="Unassembled WGS sequence"/>
</dbReference>
<dbReference type="InterPro" id="IPR001932">
    <property type="entry name" value="PPM-type_phosphatase-like_dom"/>
</dbReference>
<proteinExistence type="predicted"/>
<dbReference type="Pfam" id="PF13672">
    <property type="entry name" value="PP2C_2"/>
    <property type="match status" value="1"/>
</dbReference>
<protein>
    <recommendedName>
        <fullName evidence="1">PPM-type phosphatase domain-containing protein</fullName>
    </recommendedName>
</protein>
<name>A0A0G4Q738_9GAMM</name>
<dbReference type="SUPFAM" id="SSF81606">
    <property type="entry name" value="PP2C-like"/>
    <property type="match status" value="1"/>
</dbReference>
<dbReference type="Gene3D" id="3.60.40.10">
    <property type="entry name" value="PPM-type phosphatase domain"/>
    <property type="match status" value="1"/>
</dbReference>
<dbReference type="AlphaFoldDB" id="A0A0G4Q738"/>
<organism evidence="2 3">
    <name type="scientific">Proteus penneri</name>
    <dbReference type="NCBI Taxonomy" id="102862"/>
    <lineage>
        <taxon>Bacteria</taxon>
        <taxon>Pseudomonadati</taxon>
        <taxon>Pseudomonadota</taxon>
        <taxon>Gammaproteobacteria</taxon>
        <taxon>Enterobacterales</taxon>
        <taxon>Morganellaceae</taxon>
        <taxon>Proteus</taxon>
    </lineage>
</organism>
<feature type="domain" description="PPM-type phosphatase" evidence="1">
    <location>
        <begin position="13"/>
        <end position="226"/>
    </location>
</feature>
<sequence length="251" mass="28058">MNDWLAYGASVTGIAHQERQIPCQDAYFIRRKGEYLIAAVCDGAGSSRYSEQGAQLVARLFTLRITEWPNIDLLTEKQITQGAKQLIDDIRQQLAEYAEIKQCALNEYASTLVACWVGDDCGYLFHLGDGIAVVEYCDGTSYVSQPENGEYANQTWFVTSENWDAHLRVIPLNKPVKQVILMSDGVQPFAMNKACDALYEPFITPVIRYLKTESEDSGSEALAGTLADPRTHSITGDDKTLVICIRDEELW</sequence>
<gene>
    <name evidence="2" type="ORF">BN1804_01602</name>
</gene>
<dbReference type="EMBL" id="CVRY01000003">
    <property type="protein sequence ID" value="CRL61702.1"/>
    <property type="molecule type" value="Genomic_DNA"/>
</dbReference>